<name>A0A1Z4EK85_9MYCO</name>
<accession>A0A1Z4EK85</accession>
<gene>
    <name evidence="1" type="ORF">MSG_03204</name>
</gene>
<dbReference type="KEGG" id="mshg:MSG_03204"/>
<dbReference type="Pfam" id="PF20341">
    <property type="entry name" value="DUF6636"/>
    <property type="match status" value="1"/>
</dbReference>
<protein>
    <submittedName>
        <fullName evidence="1">Uncharacterized protein</fullName>
    </submittedName>
</protein>
<dbReference type="InterPro" id="IPR046576">
    <property type="entry name" value="DUF6636"/>
</dbReference>
<dbReference type="Proteomes" id="UP000217736">
    <property type="component" value="Chromosome"/>
</dbReference>
<evidence type="ECO:0000313" key="1">
    <source>
        <dbReference type="EMBL" id="BAX93342.1"/>
    </source>
</evidence>
<reference evidence="2" key="1">
    <citation type="submission" date="2017-06" db="EMBL/GenBank/DDBJ databases">
        <title>Complete Genome Sequence of Mycobacterium shigaense.</title>
        <authorList>
            <person name="Fukano H."/>
            <person name="Yoshida M."/>
            <person name="Kazumi Y."/>
            <person name="Ogura Y."/>
            <person name="Mitarai S."/>
            <person name="Hayashi T."/>
            <person name="Hoshino Y."/>
        </authorList>
    </citation>
    <scope>NUCLEOTIDE SEQUENCE [LARGE SCALE GENOMIC DNA]</scope>
    <source>
        <strain evidence="2">UN-152</strain>
    </source>
</reference>
<evidence type="ECO:0000313" key="2">
    <source>
        <dbReference type="Proteomes" id="UP000217736"/>
    </source>
</evidence>
<organism evidence="1 2">
    <name type="scientific">Mycobacterium shigaense</name>
    <dbReference type="NCBI Taxonomy" id="722731"/>
    <lineage>
        <taxon>Bacteria</taxon>
        <taxon>Bacillati</taxon>
        <taxon>Actinomycetota</taxon>
        <taxon>Actinomycetes</taxon>
        <taxon>Mycobacteriales</taxon>
        <taxon>Mycobacteriaceae</taxon>
        <taxon>Mycobacterium</taxon>
        <taxon>Mycobacterium simiae complex</taxon>
    </lineage>
</organism>
<sequence>MWAIDHTWVIPPRPMNCVGAFGDQIDLAQGSSPAMTCHTDTTRGSALPTLEYGESRSAATLTCVSEPASITCTDLGTGHYFRISRESFQLR</sequence>
<proteinExistence type="predicted"/>
<dbReference type="EMBL" id="AP018164">
    <property type="protein sequence ID" value="BAX93342.1"/>
    <property type="molecule type" value="Genomic_DNA"/>
</dbReference>
<dbReference type="AlphaFoldDB" id="A0A1Z4EK85"/>
<keyword evidence="2" id="KW-1185">Reference proteome</keyword>